<keyword evidence="4" id="KW-1185">Reference proteome</keyword>
<evidence type="ECO:0000259" key="2">
    <source>
        <dbReference type="Pfam" id="PF02698"/>
    </source>
</evidence>
<dbReference type="AlphaFoldDB" id="A0A1I2T0I1"/>
<dbReference type="InterPro" id="IPR014729">
    <property type="entry name" value="Rossmann-like_a/b/a_fold"/>
</dbReference>
<reference evidence="3 4" key="1">
    <citation type="submission" date="2016-10" db="EMBL/GenBank/DDBJ databases">
        <authorList>
            <person name="de Groot N.N."/>
        </authorList>
    </citation>
    <scope>NUCLEOTIDE SEQUENCE [LARGE SCALE GENOMIC DNA]</scope>
    <source>
        <strain evidence="3 4">DSM 18684</strain>
    </source>
</reference>
<name>A0A1I2T0I1_9SPHI</name>
<dbReference type="Proteomes" id="UP000199666">
    <property type="component" value="Unassembled WGS sequence"/>
</dbReference>
<evidence type="ECO:0000256" key="1">
    <source>
        <dbReference type="SAM" id="Phobius"/>
    </source>
</evidence>
<keyword evidence="1" id="KW-1133">Transmembrane helix</keyword>
<organism evidence="3 4">
    <name type="scientific">Pedobacter insulae</name>
    <dbReference type="NCBI Taxonomy" id="414048"/>
    <lineage>
        <taxon>Bacteria</taxon>
        <taxon>Pseudomonadati</taxon>
        <taxon>Bacteroidota</taxon>
        <taxon>Sphingobacteriia</taxon>
        <taxon>Sphingobacteriales</taxon>
        <taxon>Sphingobacteriaceae</taxon>
        <taxon>Pedobacter</taxon>
    </lineage>
</organism>
<dbReference type="RefSeq" id="WP_090991639.1">
    <property type="nucleotide sequence ID" value="NZ_FOPP01000001.1"/>
</dbReference>
<proteinExistence type="predicted"/>
<protein>
    <submittedName>
        <fullName evidence="3">DUF218 domain-containing protein</fullName>
    </submittedName>
</protein>
<dbReference type="Pfam" id="PF02698">
    <property type="entry name" value="DUF218"/>
    <property type="match status" value="1"/>
</dbReference>
<keyword evidence="1" id="KW-0812">Transmembrane</keyword>
<accession>A0A1I2T0I1</accession>
<sequence>MPQIHKNFIYSLLWFGLSVLPLIGFAKNPFNSKEKALLQKNFFLLYLLEIEESLANYASLQQIAATRAIKLTQAVGACQTNGCLVTALQLSDIEINEIGTELSKHAAQSKSLIDRLRATGRYINFASANDVNFIQKCWEADARAMNRILAVYVNGEKPLYPKIDAGDFGPNDPKYFQEIKQLLTALSQQKKNDKISAYHNLILACLKILLINGRDEAIRYEPLEKGWNKDAVKQLAKIDWQKFKYSVILVPGLGPEEVGLRLDPNGAKRCDSAAKRYFAGLAPFIVVSGGHVHPNKTPFAEAVEMKKYLIKVCKVPSKAIIIEPHARHTTTNLRNLNRMIYRFRIPADKKVLIVTDVSQSTYILGNMAKNATRELGYIPYAEIKKESATETEYLPNKLSIHTNPFDPLDPE</sequence>
<dbReference type="EMBL" id="FOPP01000001">
    <property type="protein sequence ID" value="SFG58403.1"/>
    <property type="molecule type" value="Genomic_DNA"/>
</dbReference>
<feature type="transmembrane region" description="Helical" evidence="1">
    <location>
        <begin position="7"/>
        <end position="26"/>
    </location>
</feature>
<dbReference type="CDD" id="cd06259">
    <property type="entry name" value="YdcF-like"/>
    <property type="match status" value="1"/>
</dbReference>
<gene>
    <name evidence="3" type="ORF">SAMN04489864_101146</name>
</gene>
<dbReference type="STRING" id="414048.SAMN04489864_101146"/>
<feature type="domain" description="DUF218" evidence="2">
    <location>
        <begin position="247"/>
        <end position="382"/>
    </location>
</feature>
<dbReference type="InterPro" id="IPR003848">
    <property type="entry name" value="DUF218"/>
</dbReference>
<dbReference type="OrthoDB" id="1092058at2"/>
<dbReference type="Gene3D" id="3.40.50.620">
    <property type="entry name" value="HUPs"/>
    <property type="match status" value="1"/>
</dbReference>
<evidence type="ECO:0000313" key="4">
    <source>
        <dbReference type="Proteomes" id="UP000199666"/>
    </source>
</evidence>
<keyword evidence="1" id="KW-0472">Membrane</keyword>
<evidence type="ECO:0000313" key="3">
    <source>
        <dbReference type="EMBL" id="SFG58403.1"/>
    </source>
</evidence>